<feature type="transmembrane region" description="Helical" evidence="1">
    <location>
        <begin position="40"/>
        <end position="60"/>
    </location>
</feature>
<evidence type="ECO:0000313" key="2">
    <source>
        <dbReference type="EMBL" id="KAK2595458.1"/>
    </source>
</evidence>
<reference evidence="2" key="1">
    <citation type="submission" date="2023-06" db="EMBL/GenBank/DDBJ databases">
        <title>Conoideocrella luteorostrata (Hypocreales: Clavicipitaceae), a potential biocontrol fungus for elongate hemlock scale in United States Christmas tree production areas.</title>
        <authorList>
            <person name="Barrett H."/>
            <person name="Lovett B."/>
            <person name="Macias A.M."/>
            <person name="Stajich J.E."/>
            <person name="Kasson M.T."/>
        </authorList>
    </citation>
    <scope>NUCLEOTIDE SEQUENCE</scope>
    <source>
        <strain evidence="2">ARSEF 14590</strain>
    </source>
</reference>
<accession>A0AAJ0CP82</accession>
<evidence type="ECO:0000313" key="3">
    <source>
        <dbReference type="Proteomes" id="UP001251528"/>
    </source>
</evidence>
<name>A0AAJ0CP82_9HYPO</name>
<protein>
    <recommendedName>
        <fullName evidence="4">Wax synthase domain-containing protein</fullName>
    </recommendedName>
</protein>
<keyword evidence="1" id="KW-0472">Membrane</keyword>
<evidence type="ECO:0008006" key="4">
    <source>
        <dbReference type="Google" id="ProtNLM"/>
    </source>
</evidence>
<keyword evidence="3" id="KW-1185">Reference proteome</keyword>
<evidence type="ECO:0000256" key="1">
    <source>
        <dbReference type="SAM" id="Phobius"/>
    </source>
</evidence>
<proteinExistence type="predicted"/>
<dbReference type="EMBL" id="JASWJB010000131">
    <property type="protein sequence ID" value="KAK2595458.1"/>
    <property type="molecule type" value="Genomic_DNA"/>
</dbReference>
<gene>
    <name evidence="2" type="ORF">QQS21_006798</name>
</gene>
<comment type="caution">
    <text evidence="2">The sequence shown here is derived from an EMBL/GenBank/DDBJ whole genome shotgun (WGS) entry which is preliminary data.</text>
</comment>
<keyword evidence="1" id="KW-1133">Transmembrane helix</keyword>
<feature type="transmembrane region" description="Helical" evidence="1">
    <location>
        <begin position="72"/>
        <end position="92"/>
    </location>
</feature>
<dbReference type="Proteomes" id="UP001251528">
    <property type="component" value="Unassembled WGS sequence"/>
</dbReference>
<dbReference type="AlphaFoldDB" id="A0AAJ0CP82"/>
<keyword evidence="1" id="KW-0812">Transmembrane</keyword>
<sequence>MTGDHAVVQPAFLIRSLALFMFNILITAQILIATPKRSTWRFAWLPGFAALGHVLLKALASTSTSRLINNVLVGEAAFILLQCVNFLVITGIDSECLQQAKIYAYADHFPSKLLSTAGLLINLRGINTQWQAKYVNASLPPLLAAKKDKHSVEHRRRSYLIRQALLASWQYLFLDVVHQSSVKNKPYEDPDMFAAGSEFMYSGLTSEQWATRIAITLISGLGAARIQIDYLYRICSIIAVLARVSGPDDWPPLFGSLTQAYSLRRFWT</sequence>
<organism evidence="2 3">
    <name type="scientific">Conoideocrella luteorostrata</name>
    <dbReference type="NCBI Taxonomy" id="1105319"/>
    <lineage>
        <taxon>Eukaryota</taxon>
        <taxon>Fungi</taxon>
        <taxon>Dikarya</taxon>
        <taxon>Ascomycota</taxon>
        <taxon>Pezizomycotina</taxon>
        <taxon>Sordariomycetes</taxon>
        <taxon>Hypocreomycetidae</taxon>
        <taxon>Hypocreales</taxon>
        <taxon>Clavicipitaceae</taxon>
        <taxon>Conoideocrella</taxon>
    </lineage>
</organism>
<feature type="transmembrane region" description="Helical" evidence="1">
    <location>
        <begin position="12"/>
        <end position="34"/>
    </location>
</feature>